<dbReference type="Proteomes" id="UP001346149">
    <property type="component" value="Unassembled WGS sequence"/>
</dbReference>
<dbReference type="InterPro" id="IPR039299">
    <property type="entry name" value="SEOA"/>
</dbReference>
<accession>A0AAN7KSD4</accession>
<dbReference type="EMBL" id="JAXQNO010000020">
    <property type="protein sequence ID" value="KAK4772256.1"/>
    <property type="molecule type" value="Genomic_DNA"/>
</dbReference>
<sequence length="109" mass="12569">MPWCIPRNLVPVTESVIKVVKESCYLEKESIVVVKDRSGYTRNPNAMNMISLWGSEAFPFTPLKEHELWSARKDSWFELVVSGCHREISTAITSMQHCDLMLECFHGKH</sequence>
<proteinExistence type="predicted"/>
<dbReference type="AlphaFoldDB" id="A0AAN7KSD4"/>
<dbReference type="PANTHER" id="PTHR33232:SF9">
    <property type="entry name" value="PROTEIN SIEVE ELEMENT OCCLUSION B"/>
    <property type="match status" value="1"/>
</dbReference>
<keyword evidence="2" id="KW-1185">Reference proteome</keyword>
<evidence type="ECO:0000313" key="1">
    <source>
        <dbReference type="EMBL" id="KAK4772256.1"/>
    </source>
</evidence>
<organism evidence="1 2">
    <name type="scientific">Trapa natans</name>
    <name type="common">Water chestnut</name>
    <dbReference type="NCBI Taxonomy" id="22666"/>
    <lineage>
        <taxon>Eukaryota</taxon>
        <taxon>Viridiplantae</taxon>
        <taxon>Streptophyta</taxon>
        <taxon>Embryophyta</taxon>
        <taxon>Tracheophyta</taxon>
        <taxon>Spermatophyta</taxon>
        <taxon>Magnoliopsida</taxon>
        <taxon>eudicotyledons</taxon>
        <taxon>Gunneridae</taxon>
        <taxon>Pentapetalae</taxon>
        <taxon>rosids</taxon>
        <taxon>malvids</taxon>
        <taxon>Myrtales</taxon>
        <taxon>Lythraceae</taxon>
        <taxon>Trapa</taxon>
    </lineage>
</organism>
<comment type="caution">
    <text evidence="1">The sequence shown here is derived from an EMBL/GenBank/DDBJ whole genome shotgun (WGS) entry which is preliminary data.</text>
</comment>
<protein>
    <submittedName>
        <fullName evidence="1">Uncharacterized protein</fullName>
    </submittedName>
</protein>
<dbReference type="PANTHER" id="PTHR33232">
    <property type="entry name" value="PROTEIN SIEVE ELEMENT OCCLUSION B-LIKE"/>
    <property type="match status" value="1"/>
</dbReference>
<name>A0AAN7KSD4_TRANT</name>
<gene>
    <name evidence="1" type="ORF">SAY86_014031</name>
</gene>
<dbReference type="GO" id="GO:0010088">
    <property type="term" value="P:phloem development"/>
    <property type="evidence" value="ECO:0007669"/>
    <property type="project" value="InterPro"/>
</dbReference>
<reference evidence="1 2" key="1">
    <citation type="journal article" date="2023" name="Hortic Res">
        <title>Pangenome of water caltrop reveals structural variations and asymmetric subgenome divergence after allopolyploidization.</title>
        <authorList>
            <person name="Zhang X."/>
            <person name="Chen Y."/>
            <person name="Wang L."/>
            <person name="Yuan Y."/>
            <person name="Fang M."/>
            <person name="Shi L."/>
            <person name="Lu R."/>
            <person name="Comes H.P."/>
            <person name="Ma Y."/>
            <person name="Chen Y."/>
            <person name="Huang G."/>
            <person name="Zhou Y."/>
            <person name="Zheng Z."/>
            <person name="Qiu Y."/>
        </authorList>
    </citation>
    <scope>NUCLEOTIDE SEQUENCE [LARGE SCALE GENOMIC DNA]</scope>
    <source>
        <strain evidence="1">F231</strain>
    </source>
</reference>
<evidence type="ECO:0000313" key="2">
    <source>
        <dbReference type="Proteomes" id="UP001346149"/>
    </source>
</evidence>